<protein>
    <submittedName>
        <fullName evidence="2">Uncharacterized protein</fullName>
    </submittedName>
</protein>
<reference evidence="2 3" key="1">
    <citation type="submission" date="2013-11" db="EMBL/GenBank/DDBJ databases">
        <title>The Genome Sequence of Fusobacterium sp. 7_1.</title>
        <authorList>
            <consortium name="The Broad Institute Genome Sequencing Platform"/>
            <person name="Earl A."/>
            <person name="Ward D."/>
            <person name="Feldgarden M."/>
            <person name="Gevers D."/>
            <person name="Strauss J."/>
            <person name="Ambrose C.E."/>
            <person name="Allen-Vercoe E."/>
            <person name="Walker B."/>
            <person name="Young S.K."/>
            <person name="Zeng Q."/>
            <person name="Gargeya S."/>
            <person name="Fitzgerald M."/>
            <person name="Haas B."/>
            <person name="Abouelleil A."/>
            <person name="Alvarado L."/>
            <person name="Arachchi H.M."/>
            <person name="Berlin A.M."/>
            <person name="Chapman S.B."/>
            <person name="Goldberg J."/>
            <person name="Griggs A."/>
            <person name="Gujja S."/>
            <person name="Hansen M."/>
            <person name="Howarth C."/>
            <person name="Imamovic A."/>
            <person name="Larimer J."/>
            <person name="McCowen C."/>
            <person name="Montmayeur A."/>
            <person name="Murphy C."/>
            <person name="Neiman D."/>
            <person name="Pearson M."/>
            <person name="Priest M."/>
            <person name="Roberts A."/>
            <person name="Saif S."/>
            <person name="Shea T."/>
            <person name="Sisk P."/>
            <person name="Sykes S."/>
            <person name="Wortman J."/>
            <person name="Nusbaum C."/>
            <person name="Birren B."/>
        </authorList>
    </citation>
    <scope>NUCLEOTIDE SEQUENCE [LARGE SCALE GENOMIC DNA]</scope>
    <source>
        <strain evidence="2 3">7_1</strain>
    </source>
</reference>
<accession>A0A140PS67</accession>
<feature type="coiled-coil region" evidence="1">
    <location>
        <begin position="100"/>
        <end position="145"/>
    </location>
</feature>
<proteinExistence type="predicted"/>
<evidence type="ECO:0000313" key="3">
    <source>
        <dbReference type="Proteomes" id="UP000002799"/>
    </source>
</evidence>
<gene>
    <name evidence="2" type="ORF">FSDG_00737</name>
</gene>
<sequence length="152" mass="17765">MSKKYLQTLEVDVIHFSENNINEVLDFICDGEDFGMCFEDAREDVISAVKLSQKINIETPCGIITCRYGDYLVKNPMKIFEVWISNEEFEKYHKKITYTMNDLNAAIEHCENKINELCGECKEEHKKLLEMLMDLKNKREGINNESLNINKT</sequence>
<dbReference type="EMBL" id="CP007062">
    <property type="protein sequence ID" value="EEO42178.1"/>
    <property type="molecule type" value="Genomic_DNA"/>
</dbReference>
<dbReference type="AlphaFoldDB" id="A0A140PS67"/>
<evidence type="ECO:0000256" key="1">
    <source>
        <dbReference type="SAM" id="Coils"/>
    </source>
</evidence>
<dbReference type="KEGG" id="fne:FSDG_00737"/>
<dbReference type="Proteomes" id="UP000002799">
    <property type="component" value="Chromosome"/>
</dbReference>
<evidence type="ECO:0000313" key="2">
    <source>
        <dbReference type="EMBL" id="EEO42178.1"/>
    </source>
</evidence>
<name>A0A140PS67_9FUSO</name>
<dbReference type="HOGENOM" id="CLU_1746984_0_0_0"/>
<keyword evidence="1" id="KW-0175">Coiled coil</keyword>
<dbReference type="RefSeq" id="WP_008700777.1">
    <property type="nucleotide sequence ID" value="NZ_AKBT01000001.1"/>
</dbReference>
<organism evidence="2">
    <name type="scientific">Fusobacterium animalis 7_1</name>
    <dbReference type="NCBI Taxonomy" id="457405"/>
    <lineage>
        <taxon>Bacteria</taxon>
        <taxon>Fusobacteriati</taxon>
        <taxon>Fusobacteriota</taxon>
        <taxon>Fusobacteriia</taxon>
        <taxon>Fusobacteriales</taxon>
        <taxon>Fusobacteriaceae</taxon>
        <taxon>Fusobacterium</taxon>
    </lineage>
</organism>